<dbReference type="KEGG" id="vbr:A6E01_19210"/>
<reference evidence="1 2" key="1">
    <citation type="submission" date="2016-06" db="EMBL/GenBank/DDBJ databases">
        <title>Adaptive Radiation by Waves of Gene Transfer Leads to Fine-Scale Resource Partitioning in Marine Microbes.</title>
        <authorList>
            <person name="Hehemann J.-H."/>
            <person name="Arevalo P."/>
            <person name="Datta M.S."/>
            <person name="Yu X."/>
            <person name="Corzett C."/>
            <person name="Henschel A."/>
            <person name="Preheim S.P."/>
            <person name="Timberlake S."/>
            <person name="Alm E.J."/>
            <person name="Polz M.F."/>
        </authorList>
    </citation>
    <scope>NUCLEOTIDE SEQUENCE [LARGE SCALE GENOMIC DNA]</scope>
    <source>
        <strain evidence="1 2">FF50</strain>
        <plasmid evidence="1 2">unnamed1</plasmid>
    </source>
</reference>
<geneLocation type="plasmid" evidence="1 2">
    <name>unnamed1</name>
</geneLocation>
<dbReference type="EMBL" id="CP016179">
    <property type="protein sequence ID" value="ANO35344.1"/>
    <property type="molecule type" value="Genomic_DNA"/>
</dbReference>
<proteinExistence type="predicted"/>
<dbReference type="Pfam" id="PF09686">
    <property type="entry name" value="Plasmid_RAQPRD"/>
    <property type="match status" value="1"/>
</dbReference>
<evidence type="ECO:0008006" key="3">
    <source>
        <dbReference type="Google" id="ProtNLM"/>
    </source>
</evidence>
<evidence type="ECO:0000313" key="1">
    <source>
        <dbReference type="EMBL" id="ANO35344.1"/>
    </source>
</evidence>
<dbReference type="Proteomes" id="UP000092018">
    <property type="component" value="Plasmid unnamed1"/>
</dbReference>
<organism evidence="1 2">
    <name type="scientific">Vibrio breoganii</name>
    <dbReference type="NCBI Taxonomy" id="553239"/>
    <lineage>
        <taxon>Bacteria</taxon>
        <taxon>Pseudomonadati</taxon>
        <taxon>Pseudomonadota</taxon>
        <taxon>Gammaproteobacteria</taxon>
        <taxon>Vibrionales</taxon>
        <taxon>Vibrionaceae</taxon>
        <taxon>Vibrio</taxon>
    </lineage>
</organism>
<protein>
    <recommendedName>
        <fullName evidence="3">Conjugal transfer protein</fullName>
    </recommendedName>
</protein>
<keyword evidence="1" id="KW-0614">Plasmid</keyword>
<dbReference type="InterPro" id="IPR019110">
    <property type="entry name" value="Uncharacterised_RAQPRD"/>
</dbReference>
<name>A0AAN1CUK8_9VIBR</name>
<gene>
    <name evidence="1" type="ORF">A6E01_19210</name>
</gene>
<accession>A0AAN1CUK8</accession>
<sequence>MLSLATAVALVLPAVVSAGVWEERALLERYVSQLDRMNETLLVQAEASADTSARLQMDYEALRGDVELISAKIKHYLETPQRDFSRGAGDGSK</sequence>
<evidence type="ECO:0000313" key="2">
    <source>
        <dbReference type="Proteomes" id="UP000092018"/>
    </source>
</evidence>
<dbReference type="AlphaFoldDB" id="A0AAN1CUK8"/>